<dbReference type="Proteomes" id="UP000654075">
    <property type="component" value="Unassembled WGS sequence"/>
</dbReference>
<feature type="transmembrane region" description="Helical" evidence="5">
    <location>
        <begin position="59"/>
        <end position="79"/>
    </location>
</feature>
<evidence type="ECO:0000256" key="1">
    <source>
        <dbReference type="ARBA" id="ARBA00004141"/>
    </source>
</evidence>
<accession>A0A813HSC6</accession>
<sequence length="171" mass="19874">MTWGMSMTWGISNVTVASSMKYLVTVNIKVVDKLWMVLSSHLTSKENWRTQADLKGAMVLKLFIVKFMVFSYPFFYTIFLKPHVEGCPGGGIDACVVELNDSLMIFFITQVVTEMAVHVIQLVLTYQELKLRSRQPRRRQVRRNTPTWIHRVVLRDPAFHVLPELYDELHV</sequence>
<keyword evidence="8" id="KW-1185">Reference proteome</keyword>
<dbReference type="GO" id="GO:0016020">
    <property type="term" value="C:membrane"/>
    <property type="evidence" value="ECO:0007669"/>
    <property type="project" value="UniProtKB-SubCell"/>
</dbReference>
<organism evidence="7 8">
    <name type="scientific">Polarella glacialis</name>
    <name type="common">Dinoflagellate</name>
    <dbReference type="NCBI Taxonomy" id="89957"/>
    <lineage>
        <taxon>Eukaryota</taxon>
        <taxon>Sar</taxon>
        <taxon>Alveolata</taxon>
        <taxon>Dinophyceae</taxon>
        <taxon>Suessiales</taxon>
        <taxon>Suessiaceae</taxon>
        <taxon>Polarella</taxon>
    </lineage>
</organism>
<feature type="domain" description="Anoctamin transmembrane" evidence="6">
    <location>
        <begin position="15"/>
        <end position="135"/>
    </location>
</feature>
<evidence type="ECO:0000256" key="3">
    <source>
        <dbReference type="ARBA" id="ARBA00022989"/>
    </source>
</evidence>
<comment type="caution">
    <text evidence="7">The sequence shown here is derived from an EMBL/GenBank/DDBJ whole genome shotgun (WGS) entry which is preliminary data.</text>
</comment>
<evidence type="ECO:0000256" key="5">
    <source>
        <dbReference type="SAM" id="Phobius"/>
    </source>
</evidence>
<evidence type="ECO:0000259" key="6">
    <source>
        <dbReference type="Pfam" id="PF04547"/>
    </source>
</evidence>
<keyword evidence="3 5" id="KW-1133">Transmembrane helix</keyword>
<name>A0A813HSC6_POLGL</name>
<feature type="transmembrane region" description="Helical" evidence="5">
    <location>
        <begin position="103"/>
        <end position="124"/>
    </location>
</feature>
<dbReference type="PANTHER" id="PTHR12308">
    <property type="entry name" value="ANOCTAMIN"/>
    <property type="match status" value="1"/>
</dbReference>
<protein>
    <recommendedName>
        <fullName evidence="6">Anoctamin transmembrane domain-containing protein</fullName>
    </recommendedName>
</protein>
<reference evidence="7" key="1">
    <citation type="submission" date="2021-02" db="EMBL/GenBank/DDBJ databases">
        <authorList>
            <person name="Dougan E. K."/>
            <person name="Rhodes N."/>
            <person name="Thang M."/>
            <person name="Chan C."/>
        </authorList>
    </citation>
    <scope>NUCLEOTIDE SEQUENCE</scope>
</reference>
<keyword evidence="4 5" id="KW-0472">Membrane</keyword>
<dbReference type="EMBL" id="CAJNNV010032978">
    <property type="protein sequence ID" value="CAE8641715.1"/>
    <property type="molecule type" value="Genomic_DNA"/>
</dbReference>
<dbReference type="PANTHER" id="PTHR12308:SF73">
    <property type="entry name" value="ANOCTAMIN"/>
    <property type="match status" value="1"/>
</dbReference>
<dbReference type="InterPro" id="IPR007632">
    <property type="entry name" value="Anoctamin"/>
</dbReference>
<dbReference type="InterPro" id="IPR049452">
    <property type="entry name" value="Anoctamin_TM"/>
</dbReference>
<gene>
    <name evidence="7" type="ORF">PGLA1383_LOCUS56329</name>
</gene>
<comment type="subcellular location">
    <subcellularLocation>
        <location evidence="1">Membrane</location>
        <topology evidence="1">Multi-pass membrane protein</topology>
    </subcellularLocation>
</comment>
<dbReference type="AlphaFoldDB" id="A0A813HSC6"/>
<dbReference type="GO" id="GO:0005254">
    <property type="term" value="F:chloride channel activity"/>
    <property type="evidence" value="ECO:0007669"/>
    <property type="project" value="TreeGrafter"/>
</dbReference>
<dbReference type="Pfam" id="PF04547">
    <property type="entry name" value="Anoctamin"/>
    <property type="match status" value="1"/>
</dbReference>
<evidence type="ECO:0000256" key="2">
    <source>
        <dbReference type="ARBA" id="ARBA00022692"/>
    </source>
</evidence>
<proteinExistence type="predicted"/>
<evidence type="ECO:0000313" key="8">
    <source>
        <dbReference type="Proteomes" id="UP000654075"/>
    </source>
</evidence>
<evidence type="ECO:0000313" key="7">
    <source>
        <dbReference type="EMBL" id="CAE8641715.1"/>
    </source>
</evidence>
<keyword evidence="2 5" id="KW-0812">Transmembrane</keyword>
<evidence type="ECO:0000256" key="4">
    <source>
        <dbReference type="ARBA" id="ARBA00023136"/>
    </source>
</evidence>